<gene>
    <name evidence="2" type="ordered locus">Bcep18194_C7149</name>
</gene>
<dbReference type="AlphaFoldDB" id="Q39MX3"/>
<organism evidence="2 3">
    <name type="scientific">Burkholderia lata (strain ATCC 17760 / DSM 23089 / LMG 22485 / NCIMB 9086 / R18194 / 383)</name>
    <dbReference type="NCBI Taxonomy" id="482957"/>
    <lineage>
        <taxon>Bacteria</taxon>
        <taxon>Pseudomonadati</taxon>
        <taxon>Pseudomonadota</taxon>
        <taxon>Betaproteobacteria</taxon>
        <taxon>Burkholderiales</taxon>
        <taxon>Burkholderiaceae</taxon>
        <taxon>Burkholderia</taxon>
        <taxon>Burkholderia cepacia complex</taxon>
    </lineage>
</organism>
<keyword evidence="3" id="KW-1185">Reference proteome</keyword>
<dbReference type="Proteomes" id="UP000002705">
    <property type="component" value="Chromosome 3"/>
</dbReference>
<evidence type="ECO:0000256" key="1">
    <source>
        <dbReference type="SAM" id="MobiDB-lite"/>
    </source>
</evidence>
<protein>
    <submittedName>
        <fullName evidence="2">Uncharacterized protein</fullName>
    </submittedName>
</protein>
<dbReference type="HOGENOM" id="CLU_2536106_0_0_4"/>
<dbReference type="KEGG" id="bur:Bcep18194_C7149"/>
<name>Q39MX3_BURL3</name>
<reference evidence="2" key="1">
    <citation type="submission" date="2009-01" db="EMBL/GenBank/DDBJ databases">
        <title>Complete sequence of chromosome 3 of Burkholderia sp. 383.</title>
        <authorList>
            <consortium name="US DOE Joint Genome Institute"/>
            <person name="Copeland A."/>
            <person name="Lucas S."/>
            <person name="Lapidus A."/>
            <person name="Barry K."/>
            <person name="Detter J.C."/>
            <person name="Glavina T."/>
            <person name="Hammon N."/>
            <person name="Israni S."/>
            <person name="Pitluck S."/>
            <person name="Chain P."/>
            <person name="Malfatti S."/>
            <person name="Shin M."/>
            <person name="Vergez L."/>
            <person name="Schmutz J."/>
            <person name="Larimer F."/>
            <person name="Land M."/>
            <person name="Kyrpides N."/>
            <person name="Lykidis A."/>
            <person name="Richardson P."/>
        </authorList>
    </citation>
    <scope>NUCLEOTIDE SEQUENCE</scope>
    <source>
        <strain evidence="2">383</strain>
    </source>
</reference>
<feature type="compositionally biased region" description="Basic and acidic residues" evidence="1">
    <location>
        <begin position="65"/>
        <end position="83"/>
    </location>
</feature>
<accession>Q39MX3</accession>
<feature type="region of interest" description="Disordered" evidence="1">
    <location>
        <begin position="54"/>
        <end position="83"/>
    </location>
</feature>
<proteinExistence type="predicted"/>
<evidence type="ECO:0000313" key="2">
    <source>
        <dbReference type="EMBL" id="ABB06193.1"/>
    </source>
</evidence>
<sequence>MEVARPVTRVERHVEPFYKMDLGAWPLSFPRRRPVETGTPADVTSPAISIESYAKSGAASSMSAPRDRSSQEQSIRSERFAEK</sequence>
<dbReference type="EMBL" id="CP000150">
    <property type="protein sequence ID" value="ABB06193.1"/>
    <property type="molecule type" value="Genomic_DNA"/>
</dbReference>
<evidence type="ECO:0000313" key="3">
    <source>
        <dbReference type="Proteomes" id="UP000002705"/>
    </source>
</evidence>